<dbReference type="GO" id="GO:0003688">
    <property type="term" value="F:DNA replication origin binding"/>
    <property type="evidence" value="ECO:0007669"/>
    <property type="project" value="TreeGrafter"/>
</dbReference>
<feature type="domain" description="Origin recognition complex subunit 3 winged helix C-terminal" evidence="11">
    <location>
        <begin position="553"/>
        <end position="665"/>
    </location>
</feature>
<evidence type="ECO:0000256" key="4">
    <source>
        <dbReference type="ARBA" id="ARBA00022553"/>
    </source>
</evidence>
<evidence type="ECO:0000259" key="12">
    <source>
        <dbReference type="Pfam" id="PF19675"/>
    </source>
</evidence>
<dbReference type="CDD" id="cd20704">
    <property type="entry name" value="Orc3"/>
    <property type="match status" value="1"/>
</dbReference>
<sequence length="668" mass="76237">MGNCSNEHRGTSFSASAASLSNPLICSSINTFFFLDKYIFSQVIQDQLNKKVLDSLAEFIKKHGLGCSSDNWRQRAREIPTAALMLGVNVPDHAMTFRSLCNLLQDSVTPFVVSVHAKECAGVYFLSVDEEQEDDTALLQRTQCTISALCQWYKTVTKWYILFLADNANNVVCLKLKSGSNHGLKILNLSFFIFYLINSRYTQELPFIFIFGIATSPSAIQHRLPHSVSSLLCIEVFHSLSCTQHLASVFDKLILNSQFPFKLSSRVIQVLVGIFLYHDFSVQNFVKGLQFSMLEHFKSQPLSMLCCQKQEALLSAKTLSKKNVERIRHLPSFMRYVETQEPQEQVQLLTNDEHVKEVCQQLLKNLHKYHKNYYPILQCLHSLTSSLPKFPLGKHIRELHVSCIEKNLWETEEYDSALQLLRILAKDELVAALRKCAEILKSTKILQNVLQQLEDFIGRLEALEEDSSGNGILSGKMEYQKTDLFQLQKTLLEKESRRTKRMNPYEVLRSQVIEFIDSLVREYLTPAELQPLNEVCYYSSSGVLRQRLNVTPRTSIQAALSHPFYYLQNESLKTDAGTISSAAPDLCIVYKLHLECGRLINLYDWLEAFVTVMSAAEDQDTNSEECGKYDSLKHARFIQAVSEMEFLGFIKSTKQKTDHVARLTWGGC</sequence>
<keyword evidence="6" id="KW-0238">DNA-binding</keyword>
<feature type="domain" description="Origin recognition complex subunit 3 N-terminal" evidence="10">
    <location>
        <begin position="43"/>
        <end position="305"/>
    </location>
</feature>
<evidence type="ECO:0000256" key="2">
    <source>
        <dbReference type="ARBA" id="ARBA00010977"/>
    </source>
</evidence>
<proteinExistence type="inferred from homology"/>
<keyword evidence="5" id="KW-0235">DNA replication</keyword>
<evidence type="ECO:0000256" key="9">
    <source>
        <dbReference type="ARBA" id="ARBA00045241"/>
    </source>
</evidence>
<evidence type="ECO:0000256" key="1">
    <source>
        <dbReference type="ARBA" id="ARBA00004123"/>
    </source>
</evidence>
<dbReference type="InterPro" id="IPR045663">
    <property type="entry name" value="ORC3_ins"/>
</dbReference>
<evidence type="ECO:0000256" key="7">
    <source>
        <dbReference type="ARBA" id="ARBA00023242"/>
    </source>
</evidence>
<dbReference type="InterPro" id="IPR020795">
    <property type="entry name" value="ORC3"/>
</dbReference>
<evidence type="ECO:0000256" key="8">
    <source>
        <dbReference type="ARBA" id="ARBA00026084"/>
    </source>
</evidence>
<name>A0A8C2BSW7_CYPCA</name>
<feature type="domain" description="Origin recognition complex subunit 3 insertion" evidence="12">
    <location>
        <begin position="317"/>
        <end position="540"/>
    </location>
</feature>
<dbReference type="GO" id="GO:0006270">
    <property type="term" value="P:DNA replication initiation"/>
    <property type="evidence" value="ECO:0007669"/>
    <property type="project" value="TreeGrafter"/>
</dbReference>
<evidence type="ECO:0000256" key="6">
    <source>
        <dbReference type="ARBA" id="ARBA00023125"/>
    </source>
</evidence>
<dbReference type="GO" id="GO:0005656">
    <property type="term" value="C:nuclear pre-replicative complex"/>
    <property type="evidence" value="ECO:0007669"/>
    <property type="project" value="TreeGrafter"/>
</dbReference>
<evidence type="ECO:0000313" key="13">
    <source>
        <dbReference type="Ensembl" id="ENSCCRP00020000968.1"/>
    </source>
</evidence>
<comment type="subcellular location">
    <subcellularLocation>
        <location evidence="1">Nucleus</location>
    </subcellularLocation>
</comment>
<dbReference type="PANTHER" id="PTHR12748:SF0">
    <property type="entry name" value="ORIGIN RECOGNITION COMPLEX SUBUNIT 3"/>
    <property type="match status" value="1"/>
</dbReference>
<reference evidence="13" key="1">
    <citation type="submission" date="2025-08" db="UniProtKB">
        <authorList>
            <consortium name="Ensembl"/>
        </authorList>
    </citation>
    <scope>IDENTIFICATION</scope>
</reference>
<dbReference type="Ensembl" id="ENSCCRT00020001185.1">
    <property type="protein sequence ID" value="ENSCCRP00020000968.1"/>
    <property type="gene ID" value="ENSCCRG00020000424.1"/>
</dbReference>
<evidence type="ECO:0000256" key="3">
    <source>
        <dbReference type="ARBA" id="ARBA00019085"/>
    </source>
</evidence>
<dbReference type="AlphaFoldDB" id="A0A8C2BSW7"/>
<comment type="similarity">
    <text evidence="2">Belongs to the ORC3 family.</text>
</comment>
<dbReference type="GO" id="GO:0005664">
    <property type="term" value="C:nuclear origin of replication recognition complex"/>
    <property type="evidence" value="ECO:0007669"/>
    <property type="project" value="InterPro"/>
</dbReference>
<keyword evidence="4" id="KW-0597">Phosphoprotein</keyword>
<evidence type="ECO:0000313" key="14">
    <source>
        <dbReference type="Proteomes" id="UP000694701"/>
    </source>
</evidence>
<comment type="function">
    <text evidence="9">Component of the origin recognition complex (ORC) that binds origins of replication. DNA-binding is ATP-dependent. The specific DNA sequences that define origins of replication have not been identified yet. ORC is required to assemble the pre-replication complex necessary to initiate DNA replication. Binds histone H3 and H4 trimethylation marks H3K9me3, H3K27me3 and H4K20me3.</text>
</comment>
<dbReference type="Pfam" id="PF07034">
    <property type="entry name" value="ORC3_N"/>
    <property type="match status" value="1"/>
</dbReference>
<evidence type="ECO:0000259" key="11">
    <source>
        <dbReference type="Pfam" id="PF18137"/>
    </source>
</evidence>
<dbReference type="Pfam" id="PF18137">
    <property type="entry name" value="WHD_ORC"/>
    <property type="match status" value="1"/>
</dbReference>
<accession>A0A8C2BSW7</accession>
<comment type="subunit">
    <text evidence="8">Component of ORC, a complex composed of at least 6 subunits: ORC1, ORC2, ORC3, ORC4, ORC5 and ORC6. ORC is regulated in a cell-cycle dependent manner. It is sequentially assembled at the exit from anaphase of mitosis and disassembled as cells enter S phase.</text>
</comment>
<organism evidence="13 14">
    <name type="scientific">Cyprinus carpio</name>
    <name type="common">Common carp</name>
    <dbReference type="NCBI Taxonomy" id="7962"/>
    <lineage>
        <taxon>Eukaryota</taxon>
        <taxon>Metazoa</taxon>
        <taxon>Chordata</taxon>
        <taxon>Craniata</taxon>
        <taxon>Vertebrata</taxon>
        <taxon>Euteleostomi</taxon>
        <taxon>Actinopterygii</taxon>
        <taxon>Neopterygii</taxon>
        <taxon>Teleostei</taxon>
        <taxon>Ostariophysi</taxon>
        <taxon>Cypriniformes</taxon>
        <taxon>Cyprinidae</taxon>
        <taxon>Cyprininae</taxon>
        <taxon>Cyprinus</taxon>
    </lineage>
</organism>
<dbReference type="PANTHER" id="PTHR12748">
    <property type="entry name" value="ORIGIN RECOGNITION COMPLEX SUBUNIT 3"/>
    <property type="match status" value="1"/>
</dbReference>
<dbReference type="Proteomes" id="UP000694701">
    <property type="component" value="Unplaced"/>
</dbReference>
<dbReference type="Pfam" id="PF19675">
    <property type="entry name" value="ORC3_ins"/>
    <property type="match status" value="1"/>
</dbReference>
<protein>
    <recommendedName>
        <fullName evidence="3">Origin recognition complex subunit 3</fullName>
    </recommendedName>
</protein>
<dbReference type="InterPro" id="IPR045667">
    <property type="entry name" value="ORC3_N"/>
</dbReference>
<dbReference type="GO" id="GO:0031261">
    <property type="term" value="C:DNA replication preinitiation complex"/>
    <property type="evidence" value="ECO:0007669"/>
    <property type="project" value="TreeGrafter"/>
</dbReference>
<evidence type="ECO:0000256" key="5">
    <source>
        <dbReference type="ARBA" id="ARBA00022705"/>
    </source>
</evidence>
<dbReference type="InterPro" id="IPR040855">
    <property type="entry name" value="ORC_WH_C"/>
</dbReference>
<evidence type="ECO:0000259" key="10">
    <source>
        <dbReference type="Pfam" id="PF07034"/>
    </source>
</evidence>
<keyword evidence="7" id="KW-0539">Nucleus</keyword>